<dbReference type="EC" id="1.2.1.12" evidence="6"/>
<feature type="domain" description="Glyceraldehyde 3-phosphate dehydrogenase NAD(P) binding" evidence="23">
    <location>
        <begin position="1"/>
        <end position="90"/>
    </location>
</feature>
<evidence type="ECO:0000256" key="17">
    <source>
        <dbReference type="ARBA" id="ARBA00023242"/>
    </source>
</evidence>
<comment type="pathway">
    <text evidence="4">Carbohydrate degradation; glycolysis; pyruvate from D-glyceraldehyde 3-phosphate: step 1/5.</text>
</comment>
<dbReference type="GO" id="GO:0016740">
    <property type="term" value="F:transferase activity"/>
    <property type="evidence" value="ECO:0007669"/>
    <property type="project" value="UniProtKB-KW"/>
</dbReference>
<keyword evidence="14" id="KW-0520">NAD</keyword>
<evidence type="ECO:0000256" key="20">
    <source>
        <dbReference type="ARBA" id="ARBA00047698"/>
    </source>
</evidence>
<protein>
    <recommendedName>
        <fullName evidence="7">Glyceraldehyde-3-phosphate dehydrogenase</fullName>
        <ecNumber evidence="6">1.2.1.12</ecNumber>
    </recommendedName>
    <alternativeName>
        <fullName evidence="18">Peptidyl-cysteine S-nitrosylase GAPDH</fullName>
    </alternativeName>
</protein>
<dbReference type="PANTHER" id="PTHR10836:SF111">
    <property type="entry name" value="GLYCERALDEHYDE-3-PHOSPHATE DEHYDROGENASE"/>
    <property type="match status" value="1"/>
</dbReference>
<comment type="catalytic activity">
    <reaction evidence="20">
        <text>D-glyceraldehyde 3-phosphate + phosphate + NAD(+) = (2R)-3-phospho-glyceroyl phosphate + NADH + H(+)</text>
        <dbReference type="Rhea" id="RHEA:10300"/>
        <dbReference type="ChEBI" id="CHEBI:15378"/>
        <dbReference type="ChEBI" id="CHEBI:43474"/>
        <dbReference type="ChEBI" id="CHEBI:57540"/>
        <dbReference type="ChEBI" id="CHEBI:57604"/>
        <dbReference type="ChEBI" id="CHEBI:57945"/>
        <dbReference type="ChEBI" id="CHEBI:59776"/>
        <dbReference type="EC" id="1.2.1.12"/>
    </reaction>
</comment>
<sequence>MTPFIDLHYMVYMFQYDSIHGEFHDTVKAENGKLVIDGKAITIFQEQDPAIIKWGDAGAAYVVESTGVFTTMEKARAYLKGGNQEGHHLCTFYRSPQVCDGREPQEVSIVDLTCHLKKLAKYNEIKMVKIKVVKQALQGPLKGILGYTEDQVVS</sequence>
<dbReference type="EMBL" id="VBQZ03000231">
    <property type="protein sequence ID" value="MXQ98318.1"/>
    <property type="molecule type" value="Genomic_DNA"/>
</dbReference>
<evidence type="ECO:0000256" key="13">
    <source>
        <dbReference type="ARBA" id="ARBA00023002"/>
    </source>
</evidence>
<dbReference type="InterPro" id="IPR036291">
    <property type="entry name" value="NAD(P)-bd_dom_sf"/>
</dbReference>
<evidence type="ECO:0000256" key="10">
    <source>
        <dbReference type="ARBA" id="ARBA00022703"/>
    </source>
</evidence>
<dbReference type="GO" id="GO:0051287">
    <property type="term" value="F:NAD binding"/>
    <property type="evidence" value="ECO:0007669"/>
    <property type="project" value="InterPro"/>
</dbReference>
<dbReference type="SUPFAM" id="SSF51735">
    <property type="entry name" value="NAD(P)-binding Rossmann-fold domains"/>
    <property type="match status" value="1"/>
</dbReference>
<name>A0A6B0S6U0_9CETA</name>
<accession>A0A6B0S6U0</accession>
<dbReference type="SUPFAM" id="SSF55347">
    <property type="entry name" value="Glyceraldehyde-3-phosphate dehydrogenase-like, C-terminal domain"/>
    <property type="match status" value="1"/>
</dbReference>
<keyword evidence="13" id="KW-0560">Oxidoreductase</keyword>
<comment type="similarity">
    <text evidence="5 22">Belongs to the glyceraldehyde-3-phosphate dehydrogenase family.</text>
</comment>
<gene>
    <name evidence="24" type="ORF">E5288_WYG001131</name>
</gene>
<evidence type="ECO:0000256" key="14">
    <source>
        <dbReference type="ARBA" id="ARBA00023027"/>
    </source>
</evidence>
<keyword evidence="17" id="KW-0539">Nucleus</keyword>
<dbReference type="InterPro" id="IPR020831">
    <property type="entry name" value="GlycerAld/Erythrose_P_DH"/>
</dbReference>
<dbReference type="GO" id="GO:0006915">
    <property type="term" value="P:apoptotic process"/>
    <property type="evidence" value="ECO:0007669"/>
    <property type="project" value="UniProtKB-KW"/>
</dbReference>
<evidence type="ECO:0000256" key="1">
    <source>
        <dbReference type="ARBA" id="ARBA00004123"/>
    </source>
</evidence>
<comment type="caution">
    <text evidence="24">The sequence shown here is derived from an EMBL/GenBank/DDBJ whole genome shotgun (WGS) entry which is preliminary data.</text>
</comment>
<evidence type="ECO:0000256" key="9">
    <source>
        <dbReference type="ARBA" id="ARBA00022679"/>
    </source>
</evidence>
<dbReference type="AlphaFoldDB" id="A0A6B0S6U0"/>
<dbReference type="Gene3D" id="3.40.50.720">
    <property type="entry name" value="NAD(P)-binding Rossmann-like Domain"/>
    <property type="match status" value="1"/>
</dbReference>
<evidence type="ECO:0000256" key="4">
    <source>
        <dbReference type="ARBA" id="ARBA00004869"/>
    </source>
</evidence>
<keyword evidence="11" id="KW-0702">S-nitrosylation</keyword>
<evidence type="ECO:0000256" key="5">
    <source>
        <dbReference type="ARBA" id="ARBA00007406"/>
    </source>
</evidence>
<dbReference type="GO" id="GO:0005634">
    <property type="term" value="C:nucleus"/>
    <property type="evidence" value="ECO:0007669"/>
    <property type="project" value="UniProtKB-SubCell"/>
</dbReference>
<evidence type="ECO:0000256" key="7">
    <source>
        <dbReference type="ARBA" id="ARBA00021022"/>
    </source>
</evidence>
<dbReference type="InterPro" id="IPR020829">
    <property type="entry name" value="GlycerAld_3-P_DH_cat"/>
</dbReference>
<evidence type="ECO:0000256" key="19">
    <source>
        <dbReference type="ARBA" id="ARBA00046997"/>
    </source>
</evidence>
<evidence type="ECO:0000256" key="8">
    <source>
        <dbReference type="ARBA" id="ARBA00022490"/>
    </source>
</evidence>
<comment type="subcellular location">
    <subcellularLocation>
        <location evidence="2">Cytoplasm</location>
        <location evidence="2">Cytoskeleton</location>
    </subcellularLocation>
    <subcellularLocation>
        <location evidence="3">Cytoplasm</location>
        <location evidence="3">Cytosol</location>
    </subcellularLocation>
    <subcellularLocation>
        <location evidence="1">Nucleus</location>
    </subcellularLocation>
</comment>
<evidence type="ECO:0000256" key="22">
    <source>
        <dbReference type="RuleBase" id="RU000397"/>
    </source>
</evidence>
<dbReference type="GO" id="GO:0006417">
    <property type="term" value="P:regulation of translation"/>
    <property type="evidence" value="ECO:0007669"/>
    <property type="project" value="UniProtKB-KW"/>
</dbReference>
<dbReference type="SMART" id="SM00846">
    <property type="entry name" value="Gp_dh_N"/>
    <property type="match status" value="1"/>
</dbReference>
<keyword evidence="12" id="KW-0810">Translation regulation</keyword>
<organism evidence="24 25">
    <name type="scientific">Bos mutus</name>
    <name type="common">wild yak</name>
    <dbReference type="NCBI Taxonomy" id="72004"/>
    <lineage>
        <taxon>Eukaryota</taxon>
        <taxon>Metazoa</taxon>
        <taxon>Chordata</taxon>
        <taxon>Craniata</taxon>
        <taxon>Vertebrata</taxon>
        <taxon>Euteleostomi</taxon>
        <taxon>Mammalia</taxon>
        <taxon>Eutheria</taxon>
        <taxon>Laurasiatheria</taxon>
        <taxon>Artiodactyla</taxon>
        <taxon>Ruminantia</taxon>
        <taxon>Pecora</taxon>
        <taxon>Bovidae</taxon>
        <taxon>Bovinae</taxon>
        <taxon>Bos</taxon>
    </lineage>
</organism>
<evidence type="ECO:0000256" key="3">
    <source>
        <dbReference type="ARBA" id="ARBA00004514"/>
    </source>
</evidence>
<dbReference type="PANTHER" id="PTHR10836">
    <property type="entry name" value="GLYCERALDEHYDE 3-PHOSPHATE DEHYDROGENASE"/>
    <property type="match status" value="1"/>
</dbReference>
<dbReference type="Pfam" id="PF02800">
    <property type="entry name" value="Gp_dh_C"/>
    <property type="match status" value="1"/>
</dbReference>
<evidence type="ECO:0000259" key="23">
    <source>
        <dbReference type="SMART" id="SM00846"/>
    </source>
</evidence>
<reference evidence="24" key="1">
    <citation type="submission" date="2019-10" db="EMBL/GenBank/DDBJ databases">
        <title>The sequence and de novo assembly of the wild yak genome.</title>
        <authorList>
            <person name="Liu Y."/>
        </authorList>
    </citation>
    <scope>NUCLEOTIDE SEQUENCE [LARGE SCALE GENOMIC DNA]</scope>
    <source>
        <strain evidence="24">WY2019</strain>
    </source>
</reference>
<keyword evidence="8" id="KW-0963">Cytoplasm</keyword>
<keyword evidence="9" id="KW-0808">Transferase</keyword>
<dbReference type="PRINTS" id="PR00078">
    <property type="entry name" value="G3PDHDRGNASE"/>
</dbReference>
<dbReference type="InterPro" id="IPR020828">
    <property type="entry name" value="GlycerAld_3-P_DH_NAD(P)-bd"/>
</dbReference>
<keyword evidence="10" id="KW-0053">Apoptosis</keyword>
<evidence type="ECO:0000256" key="12">
    <source>
        <dbReference type="ARBA" id="ARBA00022845"/>
    </source>
</evidence>
<evidence type="ECO:0000256" key="6">
    <source>
        <dbReference type="ARBA" id="ARBA00013119"/>
    </source>
</evidence>
<dbReference type="Proteomes" id="UP000322234">
    <property type="component" value="Unassembled WGS sequence"/>
</dbReference>
<comment type="catalytic activity">
    <reaction evidence="21">
        <text>S-nitroso-L-cysteinyl-[GAPDH] + L-cysteinyl-[protein] = L-cysteinyl-[GAPDH] + S-nitroso-L-cysteinyl-[protein]</text>
        <dbReference type="Rhea" id="RHEA:66684"/>
        <dbReference type="Rhea" id="RHEA-COMP:10131"/>
        <dbReference type="Rhea" id="RHEA-COMP:17089"/>
        <dbReference type="Rhea" id="RHEA-COMP:17090"/>
        <dbReference type="Rhea" id="RHEA-COMP:17091"/>
        <dbReference type="ChEBI" id="CHEBI:29950"/>
        <dbReference type="ChEBI" id="CHEBI:149494"/>
    </reaction>
    <physiologicalReaction direction="left-to-right" evidence="21">
        <dbReference type="Rhea" id="RHEA:66685"/>
    </physiologicalReaction>
</comment>
<evidence type="ECO:0000256" key="15">
    <source>
        <dbReference type="ARBA" id="ARBA00023152"/>
    </source>
</evidence>
<dbReference type="GO" id="GO:0005856">
    <property type="term" value="C:cytoskeleton"/>
    <property type="evidence" value="ECO:0007669"/>
    <property type="project" value="UniProtKB-SubCell"/>
</dbReference>
<comment type="subunit">
    <text evidence="19">Homotetramer. Interacts with TPPP; the interaction is direct. Interacts (when S-nitrosylated) with SIAH1; leading to nuclear translocation. Interacts with RILPL1/GOSPEL, leading to prevent the interaction between GAPDH and SIAH1 and prevent nuclear translocation. Interacts with CHP1; the interaction increases the binding of CHP1 with microtubules. Associates with microtubules. Interacts with EIF1AD, USP25, PRKCI and WARS1. Interacts with phosphorylated RPL13A; inhibited by oxidatively-modified low-densitity lipoprotein (LDL(ox)). Component of the GAIT complex. Interacts with FKBP6; leading to inhibit GAPDH catalytic activity. Interacts with TRAF2, promoting TRAF2 ubiquitination. Interacts with TRAF3, promoting TRAF3 ubiquitination.</text>
</comment>
<proteinExistence type="inferred from homology"/>
<dbReference type="FunFam" id="3.40.50.720:FF:001161">
    <property type="entry name" value="Glyceraldehyde-3-phosphate dehydrogenase"/>
    <property type="match status" value="1"/>
</dbReference>
<dbReference type="GO" id="GO:0004365">
    <property type="term" value="F:glyceraldehyde-3-phosphate dehydrogenase (NAD+) (phosphorylating) activity"/>
    <property type="evidence" value="ECO:0007669"/>
    <property type="project" value="UniProtKB-EC"/>
</dbReference>
<evidence type="ECO:0000256" key="18">
    <source>
        <dbReference type="ARBA" id="ARBA00031890"/>
    </source>
</evidence>
<dbReference type="Gene3D" id="3.30.360.10">
    <property type="entry name" value="Dihydrodipicolinate Reductase, domain 2"/>
    <property type="match status" value="1"/>
</dbReference>
<evidence type="ECO:0000256" key="2">
    <source>
        <dbReference type="ARBA" id="ARBA00004245"/>
    </source>
</evidence>
<evidence type="ECO:0000256" key="16">
    <source>
        <dbReference type="ARBA" id="ARBA00023212"/>
    </source>
</evidence>
<dbReference type="Pfam" id="PF00044">
    <property type="entry name" value="Gp_dh_N"/>
    <property type="match status" value="1"/>
</dbReference>
<evidence type="ECO:0000313" key="25">
    <source>
        <dbReference type="Proteomes" id="UP000322234"/>
    </source>
</evidence>
<keyword evidence="16" id="KW-0206">Cytoskeleton</keyword>
<evidence type="ECO:0000256" key="11">
    <source>
        <dbReference type="ARBA" id="ARBA00022799"/>
    </source>
</evidence>
<keyword evidence="25" id="KW-1185">Reference proteome</keyword>
<keyword evidence="15" id="KW-0324">Glycolysis</keyword>
<dbReference type="GO" id="GO:0006096">
    <property type="term" value="P:glycolytic process"/>
    <property type="evidence" value="ECO:0007669"/>
    <property type="project" value="UniProtKB-KW"/>
</dbReference>
<evidence type="ECO:0000256" key="21">
    <source>
        <dbReference type="ARBA" id="ARBA00048005"/>
    </source>
</evidence>
<dbReference type="GO" id="GO:0005829">
    <property type="term" value="C:cytosol"/>
    <property type="evidence" value="ECO:0007669"/>
    <property type="project" value="UniProtKB-SubCell"/>
</dbReference>
<evidence type="ECO:0000313" key="24">
    <source>
        <dbReference type="EMBL" id="MXQ98318.1"/>
    </source>
</evidence>